<gene>
    <name evidence="1" type="ORF">H109_03800</name>
</gene>
<proteinExistence type="predicted"/>
<evidence type="ECO:0000313" key="1">
    <source>
        <dbReference type="EMBL" id="KDB24354.1"/>
    </source>
</evidence>
<protein>
    <submittedName>
        <fullName evidence="1">Uncharacterized protein</fullName>
    </submittedName>
</protein>
<sequence>MAAKGLIVKHPVSSCSKSGSSRAGVLVVLSNRCSGRPGSQFRTAVKRPGTSSISTSSQSCRWNESFHSPHPTYHSLITLDRLTPSVMSSQAPVGQCKGGRRVLTKGGHGNPGLREDVRGGHVEYFACRLCCQA</sequence>
<name>A0A059J977_TRIIM</name>
<organism evidence="1 2">
    <name type="scientific">Trichophyton interdigitale (strain MR816)</name>
    <dbReference type="NCBI Taxonomy" id="1215338"/>
    <lineage>
        <taxon>Eukaryota</taxon>
        <taxon>Fungi</taxon>
        <taxon>Dikarya</taxon>
        <taxon>Ascomycota</taxon>
        <taxon>Pezizomycotina</taxon>
        <taxon>Eurotiomycetes</taxon>
        <taxon>Eurotiomycetidae</taxon>
        <taxon>Onygenales</taxon>
        <taxon>Arthrodermataceae</taxon>
        <taxon>Trichophyton</taxon>
    </lineage>
</organism>
<dbReference type="EMBL" id="AOKY01000263">
    <property type="protein sequence ID" value="KDB24354.1"/>
    <property type="molecule type" value="Genomic_DNA"/>
</dbReference>
<evidence type="ECO:0000313" key="2">
    <source>
        <dbReference type="Proteomes" id="UP000024533"/>
    </source>
</evidence>
<dbReference type="AlphaFoldDB" id="A0A059J977"/>
<comment type="caution">
    <text evidence="1">The sequence shown here is derived from an EMBL/GenBank/DDBJ whole genome shotgun (WGS) entry which is preliminary data.</text>
</comment>
<reference evidence="1 2" key="1">
    <citation type="submission" date="2014-02" db="EMBL/GenBank/DDBJ databases">
        <title>The Genome Sequence of Trichophyton interdigitale MR816.</title>
        <authorList>
            <consortium name="The Broad Institute Genomics Platform"/>
            <person name="Cuomo C.A."/>
            <person name="White T.C."/>
            <person name="Graser Y."/>
            <person name="Martinez-Rossi N."/>
            <person name="Heitman J."/>
            <person name="Young S.K."/>
            <person name="Zeng Q."/>
            <person name="Gargeya S."/>
            <person name="Abouelleil A."/>
            <person name="Alvarado L."/>
            <person name="Chapman S.B."/>
            <person name="Gainer-Dewar J."/>
            <person name="Goldberg J."/>
            <person name="Griggs A."/>
            <person name="Gujja S."/>
            <person name="Hansen M."/>
            <person name="Howarth C."/>
            <person name="Imamovic A."/>
            <person name="Larimer J."/>
            <person name="Martinez D."/>
            <person name="Murphy C."/>
            <person name="Pearson M.D."/>
            <person name="Persinoti G."/>
            <person name="Poon T."/>
            <person name="Priest M."/>
            <person name="Roberts A.D."/>
            <person name="Saif S."/>
            <person name="Shea T.D."/>
            <person name="Sykes S.N."/>
            <person name="Wortman J."/>
            <person name="Nusbaum C."/>
            <person name="Birren B."/>
        </authorList>
    </citation>
    <scope>NUCLEOTIDE SEQUENCE [LARGE SCALE GENOMIC DNA]</scope>
    <source>
        <strain evidence="1 2">MR816</strain>
    </source>
</reference>
<dbReference type="Proteomes" id="UP000024533">
    <property type="component" value="Unassembled WGS sequence"/>
</dbReference>
<dbReference type="HOGENOM" id="CLU_1908179_0_0_1"/>
<keyword evidence="2" id="KW-1185">Reference proteome</keyword>
<accession>A0A059J977</accession>